<proteinExistence type="predicted"/>
<evidence type="ECO:0008006" key="3">
    <source>
        <dbReference type="Google" id="ProtNLM"/>
    </source>
</evidence>
<keyword evidence="2" id="KW-1185">Reference proteome</keyword>
<name>A0ABP9JUN8_9NOCA</name>
<protein>
    <recommendedName>
        <fullName evidence="3">ESX-1 secretion-associated protein</fullName>
    </recommendedName>
</protein>
<comment type="caution">
    <text evidence="1">The sequence shown here is derived from an EMBL/GenBank/DDBJ whole genome shotgun (WGS) entry which is preliminary data.</text>
</comment>
<organism evidence="1 2">
    <name type="scientific">Nocardia callitridis</name>
    <dbReference type="NCBI Taxonomy" id="648753"/>
    <lineage>
        <taxon>Bacteria</taxon>
        <taxon>Bacillati</taxon>
        <taxon>Actinomycetota</taxon>
        <taxon>Actinomycetes</taxon>
        <taxon>Mycobacteriales</taxon>
        <taxon>Nocardiaceae</taxon>
        <taxon>Nocardia</taxon>
    </lineage>
</organism>
<gene>
    <name evidence="1" type="ORF">GCM10023318_03760</name>
</gene>
<dbReference type="EMBL" id="BAABJM010000001">
    <property type="protein sequence ID" value="GAA5042904.1"/>
    <property type="molecule type" value="Genomic_DNA"/>
</dbReference>
<dbReference type="Proteomes" id="UP001500603">
    <property type="component" value="Unassembled WGS sequence"/>
</dbReference>
<sequence length="122" mass="13063">MEVGQSAANALYQQAAGGTFRMDADAARRCAEVYTRFLDTTLDPEIARAVRLKELAGFGGFGSAQELQSGFVKKANELMDVLTGMREAAMKMAAAYLRAGQLVEEADTLYANSISTATAEVQ</sequence>
<evidence type="ECO:0000313" key="2">
    <source>
        <dbReference type="Proteomes" id="UP001500603"/>
    </source>
</evidence>
<reference evidence="2" key="1">
    <citation type="journal article" date="2019" name="Int. J. Syst. Evol. Microbiol.">
        <title>The Global Catalogue of Microorganisms (GCM) 10K type strain sequencing project: providing services to taxonomists for standard genome sequencing and annotation.</title>
        <authorList>
            <consortium name="The Broad Institute Genomics Platform"/>
            <consortium name="The Broad Institute Genome Sequencing Center for Infectious Disease"/>
            <person name="Wu L."/>
            <person name="Ma J."/>
        </authorList>
    </citation>
    <scope>NUCLEOTIDE SEQUENCE [LARGE SCALE GENOMIC DNA]</scope>
    <source>
        <strain evidence="2">JCM 18298</strain>
    </source>
</reference>
<evidence type="ECO:0000313" key="1">
    <source>
        <dbReference type="EMBL" id="GAA5042904.1"/>
    </source>
</evidence>
<dbReference type="RefSeq" id="WP_345493225.1">
    <property type="nucleotide sequence ID" value="NZ_BAABJM010000001.1"/>
</dbReference>
<accession>A0ABP9JUN8</accession>